<evidence type="ECO:0008006" key="8">
    <source>
        <dbReference type="Google" id="ProtNLM"/>
    </source>
</evidence>
<dbReference type="Gene3D" id="1.10.1450.10">
    <property type="entry name" value="Tetraspanin"/>
    <property type="match status" value="1"/>
</dbReference>
<dbReference type="Proteomes" id="UP000186922">
    <property type="component" value="Unassembled WGS sequence"/>
</dbReference>
<dbReference type="InterPro" id="IPR008952">
    <property type="entry name" value="Tetraspanin_EC2_sf"/>
</dbReference>
<keyword evidence="2 5" id="KW-0812">Transmembrane</keyword>
<dbReference type="GO" id="GO:0005886">
    <property type="term" value="C:plasma membrane"/>
    <property type="evidence" value="ECO:0007669"/>
    <property type="project" value="TreeGrafter"/>
</dbReference>
<dbReference type="Pfam" id="PF00335">
    <property type="entry name" value="Tetraspanin"/>
    <property type="match status" value="1"/>
</dbReference>
<evidence type="ECO:0000256" key="2">
    <source>
        <dbReference type="ARBA" id="ARBA00022692"/>
    </source>
</evidence>
<organism evidence="6 7">
    <name type="scientific">Ramazzottius varieornatus</name>
    <name type="common">Water bear</name>
    <name type="synonym">Tardigrade</name>
    <dbReference type="NCBI Taxonomy" id="947166"/>
    <lineage>
        <taxon>Eukaryota</taxon>
        <taxon>Metazoa</taxon>
        <taxon>Ecdysozoa</taxon>
        <taxon>Tardigrada</taxon>
        <taxon>Eutardigrada</taxon>
        <taxon>Parachela</taxon>
        <taxon>Hypsibioidea</taxon>
        <taxon>Ramazzottiidae</taxon>
        <taxon>Ramazzottius</taxon>
    </lineage>
</organism>
<accession>A0A1D1V2N0</accession>
<dbReference type="PANTHER" id="PTHR19282:SF534">
    <property type="entry name" value="TETRASPANIN FAMILY-RELATED"/>
    <property type="match status" value="1"/>
</dbReference>
<dbReference type="PANTHER" id="PTHR19282">
    <property type="entry name" value="TETRASPANIN"/>
    <property type="match status" value="1"/>
</dbReference>
<sequence length="283" mass="32058">MNSNRLIPRQNMRVFSGLEWGLMVISTVQLMSGITLLVINTILINVENILIWGYYESESIFGRDPVYNFTLVTCALFVLGLVLACCGLFGLCSVFLWRQRTTFIILYLFCTLVSLACIGVVLYVVFDVVGHQRDRVERFKEYYHNIVFKDYASDPQKREYFDHVQKSGLCCGFAQARDWLVSPLGYIPSSCCRFPDKFNCLHLGTKPVDINTTQLSLEEAFQGPGCFVKQEHRENSMNAIAYLFYGGLTSSAIILQLTGLVLAVAYKMSNFSIVLSPTYSSRL</sequence>
<dbReference type="OrthoDB" id="10033535at2759"/>
<feature type="transmembrane region" description="Helical" evidence="5">
    <location>
        <begin position="20"/>
        <end position="46"/>
    </location>
</feature>
<gene>
    <name evidence="6" type="primary">RvY_05005</name>
    <name evidence="6" type="synonym">RvY_05005.1</name>
    <name evidence="6" type="ORF">RvY_05005-1</name>
</gene>
<evidence type="ECO:0000313" key="6">
    <source>
        <dbReference type="EMBL" id="GAU93003.1"/>
    </source>
</evidence>
<dbReference type="SUPFAM" id="SSF48652">
    <property type="entry name" value="Tetraspanin"/>
    <property type="match status" value="1"/>
</dbReference>
<dbReference type="InterPro" id="IPR018499">
    <property type="entry name" value="Tetraspanin/Peripherin"/>
</dbReference>
<evidence type="ECO:0000256" key="3">
    <source>
        <dbReference type="ARBA" id="ARBA00022989"/>
    </source>
</evidence>
<comment type="caution">
    <text evidence="6">The sequence shown here is derived from an EMBL/GenBank/DDBJ whole genome shotgun (WGS) entry which is preliminary data.</text>
</comment>
<evidence type="ECO:0000256" key="1">
    <source>
        <dbReference type="ARBA" id="ARBA00004141"/>
    </source>
</evidence>
<keyword evidence="3 5" id="KW-1133">Transmembrane helix</keyword>
<dbReference type="EMBL" id="BDGG01000002">
    <property type="protein sequence ID" value="GAU93003.1"/>
    <property type="molecule type" value="Genomic_DNA"/>
</dbReference>
<keyword evidence="4 5" id="KW-0472">Membrane</keyword>
<feature type="transmembrane region" description="Helical" evidence="5">
    <location>
        <begin position="66"/>
        <end position="97"/>
    </location>
</feature>
<keyword evidence="7" id="KW-1185">Reference proteome</keyword>
<name>A0A1D1V2N0_RAMVA</name>
<protein>
    <recommendedName>
        <fullName evidence="8">Tetraspanin</fullName>
    </recommendedName>
</protein>
<reference evidence="6 7" key="1">
    <citation type="journal article" date="2016" name="Nat. Commun.">
        <title>Extremotolerant tardigrade genome and improved radiotolerance of human cultured cells by tardigrade-unique protein.</title>
        <authorList>
            <person name="Hashimoto T."/>
            <person name="Horikawa D.D."/>
            <person name="Saito Y."/>
            <person name="Kuwahara H."/>
            <person name="Kozuka-Hata H."/>
            <person name="Shin-I T."/>
            <person name="Minakuchi Y."/>
            <person name="Ohishi K."/>
            <person name="Motoyama A."/>
            <person name="Aizu T."/>
            <person name="Enomoto A."/>
            <person name="Kondo K."/>
            <person name="Tanaka S."/>
            <person name="Hara Y."/>
            <person name="Koshikawa S."/>
            <person name="Sagara H."/>
            <person name="Miura T."/>
            <person name="Yokobori S."/>
            <person name="Miyagawa K."/>
            <person name="Suzuki Y."/>
            <person name="Kubo T."/>
            <person name="Oyama M."/>
            <person name="Kohara Y."/>
            <person name="Fujiyama A."/>
            <person name="Arakawa K."/>
            <person name="Katayama T."/>
            <person name="Toyoda A."/>
            <person name="Kunieda T."/>
        </authorList>
    </citation>
    <scope>NUCLEOTIDE SEQUENCE [LARGE SCALE GENOMIC DNA]</scope>
    <source>
        <strain evidence="6 7">YOKOZUNA-1</strain>
    </source>
</reference>
<proteinExistence type="predicted"/>
<feature type="transmembrane region" description="Helical" evidence="5">
    <location>
        <begin position="242"/>
        <end position="266"/>
    </location>
</feature>
<evidence type="ECO:0000256" key="5">
    <source>
        <dbReference type="SAM" id="Phobius"/>
    </source>
</evidence>
<evidence type="ECO:0000256" key="4">
    <source>
        <dbReference type="ARBA" id="ARBA00023136"/>
    </source>
</evidence>
<comment type="subcellular location">
    <subcellularLocation>
        <location evidence="1">Membrane</location>
        <topology evidence="1">Multi-pass membrane protein</topology>
    </subcellularLocation>
</comment>
<dbReference type="AlphaFoldDB" id="A0A1D1V2N0"/>
<evidence type="ECO:0000313" key="7">
    <source>
        <dbReference type="Proteomes" id="UP000186922"/>
    </source>
</evidence>
<dbReference type="CDD" id="cd03127">
    <property type="entry name" value="tetraspanin_LEL"/>
    <property type="match status" value="1"/>
</dbReference>
<feature type="transmembrane region" description="Helical" evidence="5">
    <location>
        <begin position="104"/>
        <end position="126"/>
    </location>
</feature>